<gene>
    <name evidence="1" type="ORF">KY290_027831</name>
</gene>
<name>A0ABQ7UHW2_SOLTU</name>
<proteinExistence type="predicted"/>
<dbReference type="Proteomes" id="UP000826656">
    <property type="component" value="Unassembled WGS sequence"/>
</dbReference>
<organism evidence="1 2">
    <name type="scientific">Solanum tuberosum</name>
    <name type="common">Potato</name>
    <dbReference type="NCBI Taxonomy" id="4113"/>
    <lineage>
        <taxon>Eukaryota</taxon>
        <taxon>Viridiplantae</taxon>
        <taxon>Streptophyta</taxon>
        <taxon>Embryophyta</taxon>
        <taxon>Tracheophyta</taxon>
        <taxon>Spermatophyta</taxon>
        <taxon>Magnoliopsida</taxon>
        <taxon>eudicotyledons</taxon>
        <taxon>Gunneridae</taxon>
        <taxon>Pentapetalae</taxon>
        <taxon>asterids</taxon>
        <taxon>lamiids</taxon>
        <taxon>Solanales</taxon>
        <taxon>Solanaceae</taxon>
        <taxon>Solanoideae</taxon>
        <taxon>Solaneae</taxon>
        <taxon>Solanum</taxon>
    </lineage>
</organism>
<reference evidence="1 2" key="1">
    <citation type="journal article" date="2021" name="bioRxiv">
        <title>Chromosome-scale and haplotype-resolved genome assembly of a tetraploid potato cultivar.</title>
        <authorList>
            <person name="Sun H."/>
            <person name="Jiao W.-B."/>
            <person name="Krause K."/>
            <person name="Campoy J.A."/>
            <person name="Goel M."/>
            <person name="Folz-Donahue K."/>
            <person name="Kukat C."/>
            <person name="Huettel B."/>
            <person name="Schneeberger K."/>
        </authorList>
    </citation>
    <scope>NUCLEOTIDE SEQUENCE [LARGE SCALE GENOMIC DNA]</scope>
    <source>
        <strain evidence="1">SolTubOtavaFocal</strain>
        <tissue evidence="1">Leaves</tissue>
    </source>
</reference>
<protein>
    <submittedName>
        <fullName evidence="1">Uncharacterized protein</fullName>
    </submittedName>
</protein>
<keyword evidence="2" id="KW-1185">Reference proteome</keyword>
<comment type="caution">
    <text evidence="1">The sequence shown here is derived from an EMBL/GenBank/DDBJ whole genome shotgun (WGS) entry which is preliminary data.</text>
</comment>
<accession>A0ABQ7UHW2</accession>
<evidence type="ECO:0000313" key="1">
    <source>
        <dbReference type="EMBL" id="KAH0748599.1"/>
    </source>
</evidence>
<evidence type="ECO:0000313" key="2">
    <source>
        <dbReference type="Proteomes" id="UP000826656"/>
    </source>
</evidence>
<sequence>MPLVRVWKPFVELQHFVLEFANHSHTSKLLIEMELDVLGLVACPKEGISDSINYVSHRVLVRVLFLYERDSI</sequence>
<dbReference type="EMBL" id="JAIVGD010000019">
    <property type="protein sequence ID" value="KAH0748599.1"/>
    <property type="molecule type" value="Genomic_DNA"/>
</dbReference>